<dbReference type="EMBL" id="FNXT01000701">
    <property type="protein sequence ID" value="SZX66407.1"/>
    <property type="molecule type" value="Genomic_DNA"/>
</dbReference>
<evidence type="ECO:0000259" key="6">
    <source>
        <dbReference type="Pfam" id="PF25972"/>
    </source>
</evidence>
<evidence type="ECO:0000313" key="7">
    <source>
        <dbReference type="EMBL" id="SZX66407.1"/>
    </source>
</evidence>
<dbReference type="PRINTS" id="PR00364">
    <property type="entry name" value="DISEASERSIST"/>
</dbReference>
<dbReference type="GO" id="GO:0043531">
    <property type="term" value="F:ADP binding"/>
    <property type="evidence" value="ECO:0007669"/>
    <property type="project" value="InterPro"/>
</dbReference>
<gene>
    <name evidence="7" type="ORF">BQ4739_LOCUS6821</name>
</gene>
<comment type="subcellular location">
    <subcellularLocation>
        <location evidence="1">Cytoplasm</location>
        <location evidence="1">Cytoskeleton</location>
        <location evidence="1">Cilium axoneme</location>
    </subcellularLocation>
</comment>
<dbReference type="SUPFAM" id="SSF52058">
    <property type="entry name" value="L domain-like"/>
    <property type="match status" value="2"/>
</dbReference>
<dbReference type="Proteomes" id="UP000256970">
    <property type="component" value="Unassembled WGS sequence"/>
</dbReference>
<keyword evidence="3" id="KW-0677">Repeat</keyword>
<dbReference type="Gene3D" id="3.80.10.10">
    <property type="entry name" value="Ribonuclease Inhibitor"/>
    <property type="match status" value="3"/>
</dbReference>
<dbReference type="Pfam" id="PF23598">
    <property type="entry name" value="LRR_14"/>
    <property type="match status" value="2"/>
</dbReference>
<protein>
    <submittedName>
        <fullName evidence="7">Uncharacterized protein</fullName>
    </submittedName>
</protein>
<evidence type="ECO:0000256" key="3">
    <source>
        <dbReference type="ARBA" id="ARBA00022737"/>
    </source>
</evidence>
<dbReference type="GO" id="GO:0005930">
    <property type="term" value="C:axoneme"/>
    <property type="evidence" value="ECO:0007669"/>
    <property type="project" value="UniProtKB-SubCell"/>
</dbReference>
<keyword evidence="2" id="KW-0433">Leucine-rich repeat</keyword>
<dbReference type="AlphaFoldDB" id="A0A383VLJ2"/>
<feature type="domain" description="Disease resistance R13L4/SHOC-2-like LRR" evidence="5">
    <location>
        <begin position="786"/>
        <end position="875"/>
    </location>
</feature>
<evidence type="ECO:0000259" key="5">
    <source>
        <dbReference type="Pfam" id="PF23598"/>
    </source>
</evidence>
<dbReference type="Gene3D" id="3.40.50.300">
    <property type="entry name" value="P-loop containing nucleotide triphosphate hydrolases"/>
    <property type="match status" value="1"/>
</dbReference>
<dbReference type="Pfam" id="PF00931">
    <property type="entry name" value="NB-ARC"/>
    <property type="match status" value="1"/>
</dbReference>
<dbReference type="InterPro" id="IPR055414">
    <property type="entry name" value="LRR_R13L4/SHOC2-like"/>
</dbReference>
<dbReference type="InterPro" id="IPR027417">
    <property type="entry name" value="P-loop_NTPase"/>
</dbReference>
<evidence type="ECO:0000259" key="4">
    <source>
        <dbReference type="Pfam" id="PF00931"/>
    </source>
</evidence>
<feature type="domain" description="At4g15545-like C-terminal" evidence="6">
    <location>
        <begin position="1102"/>
        <end position="1168"/>
    </location>
</feature>
<dbReference type="PANTHER" id="PTHR36766:SF30">
    <property type="entry name" value="TIR-NBS TYPE DISEASE RESISTANCE PROTEIN-RELATED"/>
    <property type="match status" value="1"/>
</dbReference>
<dbReference type="InterPro" id="IPR001611">
    <property type="entry name" value="Leu-rich_rpt"/>
</dbReference>
<evidence type="ECO:0000313" key="8">
    <source>
        <dbReference type="Proteomes" id="UP000256970"/>
    </source>
</evidence>
<dbReference type="InterPro" id="IPR003591">
    <property type="entry name" value="Leu-rich_rpt_typical-subtyp"/>
</dbReference>
<dbReference type="SMART" id="SM00369">
    <property type="entry name" value="LRR_TYP"/>
    <property type="match status" value="8"/>
</dbReference>
<feature type="domain" description="NB-ARC" evidence="4">
    <location>
        <begin position="46"/>
        <end position="232"/>
    </location>
</feature>
<dbReference type="InterPro" id="IPR032675">
    <property type="entry name" value="LRR_dom_sf"/>
</dbReference>
<organism evidence="7 8">
    <name type="scientific">Tetradesmus obliquus</name>
    <name type="common">Green alga</name>
    <name type="synonym">Acutodesmus obliquus</name>
    <dbReference type="NCBI Taxonomy" id="3088"/>
    <lineage>
        <taxon>Eukaryota</taxon>
        <taxon>Viridiplantae</taxon>
        <taxon>Chlorophyta</taxon>
        <taxon>core chlorophytes</taxon>
        <taxon>Chlorophyceae</taxon>
        <taxon>CS clade</taxon>
        <taxon>Sphaeropleales</taxon>
        <taxon>Scenedesmaceae</taxon>
        <taxon>Tetradesmus</taxon>
    </lineage>
</organism>
<name>A0A383VLJ2_TETOB</name>
<dbReference type="PANTHER" id="PTHR36766">
    <property type="entry name" value="PLANT BROAD-SPECTRUM MILDEW RESISTANCE PROTEIN RPW8"/>
    <property type="match status" value="1"/>
</dbReference>
<dbReference type="GO" id="GO:0006952">
    <property type="term" value="P:defense response"/>
    <property type="evidence" value="ECO:0007669"/>
    <property type="project" value="UniProtKB-KW"/>
</dbReference>
<sequence length="1172" mass="128401">MTQALADTADALSDKADAVLAACQRLMSLLPHYRTVSPLAGIEGRTKLLNELQKQLLPGPGVCGLLLHGMGGAEKSTLASMLTRHLQQSGAFPGGVYKVTVQSEVQYTADTNTLLAAQRTLLEQVTGNHEKRGGPLDEGAQTLAEALQAMMNKGPVLLVIDNVPEGSAGIQGLLPEDLGMCLAEGSRVLFTNRSKAAEGLVLNAECISLHHVNCLSDEDAARLLQAKVHLNDDQLRKALKFCAGLPLALKLLQGALHGALQAGGNFDLIWQRLDDSGSISCDRDDKLWQRLGFSVKCLSEELQAAWLDLVQLFAFRSVVHKRTSLRATSDLLGAFCGEHNLQELQQRNLVVILGVGHVEVVVHDVLLRMADQMCGPDSIHYHDQSDIFTVSRRVNPQSSLCKVTCVIAGKKSRQCMVQDLPPLEHLRVLRAAHLDDLGAVLSRGANLSWLETTVDTSVAASLSVHNIMTAAPNLRVLCLLDHDSPNVQHSLQDTLIFKDMQMHQLQYLQLGLTTVTRLPDAMCALPRVHGLDLAECKRLQVLPMWLGSLWPWRKLVLSGCLELQALPEAVGNLRSLRLLNLSSCSSLQNLPAAFGNLQQLTQLDLSDCNSLQSLPDSLGKLQQLQRLGLRKCSSLQHLPASFGDLQQLAELDLSNCNSLQSLPDSFGKLQALQRLGLGKCSSLQHLPASFGDLQQLAELDLSDCNSLQSRPGAFGKLQRLQRLGLSTCSSLQHLPASFSDLQQLAELDLSDCNSLQSLPGAFGELQRLQQLNLFLCSSLRCLPASFGKLNHFDSLSLKCCFSLQSLPNSIGNLQRLQRLSLSTCCSLQHLPASFCGLQQLVQLDLCNCSSLRLLPDSFGQLQRLQQINLEWCSSLQDLPESFSQLHLSGLLSLQGCIRLQLLPESFGELHQLQQLDLSNCSSLQSLPDSFGKLQQLTRLDMNYCSSLRLLPKSFGQLLRLQLLDLSVCSLKRLPDSFGNLQQLEQLNLNQCGRLMWLPETFGQLQTLRVLDLNRCTLLQCLPASFSDLQQLTDVDLRGCRTSVNLPPTLRQVQSLRCQAGSFGFVELDSSTKRSDLCRGALTVPSPTAGVAASGRGRGTASPRIDGKEFFRQARARLSYEQFSQFLVAIKELNTGRSSREDTLGAARALFGPANGDLYELFEGLLMRHLTSL</sequence>
<dbReference type="InterPro" id="IPR002182">
    <property type="entry name" value="NB-ARC"/>
</dbReference>
<dbReference type="STRING" id="3088.A0A383VLJ2"/>
<accession>A0A383VLJ2</accession>
<keyword evidence="8" id="KW-1185">Reference proteome</keyword>
<proteinExistence type="predicted"/>
<dbReference type="InterPro" id="IPR058935">
    <property type="entry name" value="At4g15545-like_C"/>
</dbReference>
<feature type="domain" description="Disease resistance R13L4/SHOC-2-like LRR" evidence="5">
    <location>
        <begin position="603"/>
        <end position="723"/>
    </location>
</feature>
<reference evidence="7 8" key="1">
    <citation type="submission" date="2016-10" db="EMBL/GenBank/DDBJ databases">
        <authorList>
            <person name="Cai Z."/>
        </authorList>
    </citation>
    <scope>NUCLEOTIDE SEQUENCE [LARGE SCALE GENOMIC DNA]</scope>
</reference>
<evidence type="ECO:0000256" key="2">
    <source>
        <dbReference type="ARBA" id="ARBA00022614"/>
    </source>
</evidence>
<dbReference type="Pfam" id="PF25972">
    <property type="entry name" value="At4g15545_C"/>
    <property type="match status" value="1"/>
</dbReference>
<dbReference type="SUPFAM" id="SSF52540">
    <property type="entry name" value="P-loop containing nucleoside triphosphate hydrolases"/>
    <property type="match status" value="1"/>
</dbReference>
<dbReference type="Pfam" id="PF00560">
    <property type="entry name" value="LRR_1"/>
    <property type="match status" value="1"/>
</dbReference>
<evidence type="ECO:0000256" key="1">
    <source>
        <dbReference type="ARBA" id="ARBA00004430"/>
    </source>
</evidence>